<dbReference type="Proteomes" id="UP001210380">
    <property type="component" value="Unassembled WGS sequence"/>
</dbReference>
<dbReference type="EMBL" id="JAQGLA010000124">
    <property type="protein sequence ID" value="MDA3630854.1"/>
    <property type="molecule type" value="Genomic_DNA"/>
</dbReference>
<reference evidence="7 8" key="1">
    <citation type="submission" date="2022-11" db="EMBL/GenBank/DDBJ databases">
        <title>Draft genome sequence of Saccharopolyspora sp. WRP15-2 isolated from rhizosphere soils of wild rice in Thailand.</title>
        <authorList>
            <person name="Duangmal K."/>
            <person name="Kammanee S."/>
            <person name="Muangham S."/>
        </authorList>
    </citation>
    <scope>NUCLEOTIDE SEQUENCE [LARGE SCALE GENOMIC DNA]</scope>
    <source>
        <strain evidence="7 8">WRP15-2</strain>
    </source>
</reference>
<evidence type="ECO:0000256" key="1">
    <source>
        <dbReference type="ARBA" id="ARBA00001974"/>
    </source>
</evidence>
<dbReference type="PIRSF" id="PIRSF000137">
    <property type="entry name" value="Alcohol_oxidase"/>
    <property type="match status" value="1"/>
</dbReference>
<sequence>MTEETDYIVVGAGSAGAIVASRLAETGARVLLLEAGGWDRSRFVRVPGMITIVHSVPQIKKRFDWGYRTVAQENAAGRQIPTTRGKLVGGSSAVNGMLFVRGHRSNYDDWAAEGCKGWSFDDVLPAFKRMENWEGGSSDLRGAGGPVQVTRQKDLTPASSALIDAMSESLDVAKNDDYNGASQEGVGVVQMSAHNGTRFSTSHAYLRDTRRTAPQVETGAMVSRVVIEGGRAVGVEVLGKSGPRVIRAAREVVLSAGVVGSAQILMLSGVGPADHLRGLGIDVAADLPVGKNLHDHLFVPMTFLAPTARHRGTAPHFLNGILSEATRGDTWLGRTVFDSMAFVRTDPSSARPDLQIHTLPWSYPSPNQDKSVRHAVDRRPALTVMPTLIYPKSRGEIRLASADPAAAPLIDPAYLADPDDARFLIDGMKRVREVMASRHLAGVVTGELHPGPDVRDDAALARELPNRIHSVYHPVGTCRMGTDERAVVDPELRVRGIEGLRVADASIMPSVTGGNTNAPAMMIGERCAELMQSC</sequence>
<organism evidence="7 8">
    <name type="scientific">Saccharopolyspora oryzae</name>
    <dbReference type="NCBI Taxonomy" id="2997343"/>
    <lineage>
        <taxon>Bacteria</taxon>
        <taxon>Bacillati</taxon>
        <taxon>Actinomycetota</taxon>
        <taxon>Actinomycetes</taxon>
        <taxon>Pseudonocardiales</taxon>
        <taxon>Pseudonocardiaceae</taxon>
        <taxon>Saccharopolyspora</taxon>
    </lineage>
</organism>
<dbReference type="SUPFAM" id="SSF51905">
    <property type="entry name" value="FAD/NAD(P)-binding domain"/>
    <property type="match status" value="1"/>
</dbReference>
<keyword evidence="4 5" id="KW-0274">FAD</keyword>
<keyword evidence="3 5" id="KW-0285">Flavoprotein</keyword>
<dbReference type="Gene3D" id="3.50.50.60">
    <property type="entry name" value="FAD/NAD(P)-binding domain"/>
    <property type="match status" value="1"/>
</dbReference>
<comment type="similarity">
    <text evidence="2 5">Belongs to the GMC oxidoreductase family.</text>
</comment>
<dbReference type="PROSITE" id="PS00623">
    <property type="entry name" value="GMC_OXRED_1"/>
    <property type="match status" value="1"/>
</dbReference>
<comment type="cofactor">
    <cofactor evidence="1">
        <name>FAD</name>
        <dbReference type="ChEBI" id="CHEBI:57692"/>
    </cofactor>
</comment>
<evidence type="ECO:0000256" key="5">
    <source>
        <dbReference type="RuleBase" id="RU003968"/>
    </source>
</evidence>
<protein>
    <submittedName>
        <fullName evidence="7">GMC family oxidoreductase N-terminal domain-containing protein</fullName>
    </submittedName>
</protein>
<dbReference type="RefSeq" id="WP_270954135.1">
    <property type="nucleotide sequence ID" value="NZ_JAQGLA010000124.1"/>
</dbReference>
<dbReference type="Gene3D" id="3.30.560.10">
    <property type="entry name" value="Glucose Oxidase, domain 3"/>
    <property type="match status" value="1"/>
</dbReference>
<evidence type="ECO:0000313" key="7">
    <source>
        <dbReference type="EMBL" id="MDA3630854.1"/>
    </source>
</evidence>
<dbReference type="InterPro" id="IPR007867">
    <property type="entry name" value="GMC_OxRtase_C"/>
</dbReference>
<evidence type="ECO:0000256" key="3">
    <source>
        <dbReference type="ARBA" id="ARBA00022630"/>
    </source>
</evidence>
<dbReference type="InterPro" id="IPR012132">
    <property type="entry name" value="GMC_OxRdtase"/>
</dbReference>
<accession>A0ABT4VA57</accession>
<evidence type="ECO:0000256" key="4">
    <source>
        <dbReference type="ARBA" id="ARBA00022827"/>
    </source>
</evidence>
<dbReference type="SUPFAM" id="SSF54373">
    <property type="entry name" value="FAD-linked reductases, C-terminal domain"/>
    <property type="match status" value="1"/>
</dbReference>
<feature type="domain" description="Glucose-methanol-choline oxidoreductase N-terminal" evidence="6">
    <location>
        <begin position="85"/>
        <end position="108"/>
    </location>
</feature>
<dbReference type="PANTHER" id="PTHR11552:SF147">
    <property type="entry name" value="CHOLINE DEHYDROGENASE, MITOCHONDRIAL"/>
    <property type="match status" value="1"/>
</dbReference>
<dbReference type="Pfam" id="PF00732">
    <property type="entry name" value="GMC_oxred_N"/>
    <property type="match status" value="1"/>
</dbReference>
<evidence type="ECO:0000313" key="8">
    <source>
        <dbReference type="Proteomes" id="UP001210380"/>
    </source>
</evidence>
<evidence type="ECO:0000259" key="6">
    <source>
        <dbReference type="PROSITE" id="PS00623"/>
    </source>
</evidence>
<dbReference type="Pfam" id="PF05199">
    <property type="entry name" value="GMC_oxred_C"/>
    <property type="match status" value="1"/>
</dbReference>
<name>A0ABT4VA57_9PSEU</name>
<dbReference type="InterPro" id="IPR036188">
    <property type="entry name" value="FAD/NAD-bd_sf"/>
</dbReference>
<comment type="caution">
    <text evidence="7">The sequence shown here is derived from an EMBL/GenBank/DDBJ whole genome shotgun (WGS) entry which is preliminary data.</text>
</comment>
<dbReference type="PANTHER" id="PTHR11552">
    <property type="entry name" value="GLUCOSE-METHANOL-CHOLINE GMC OXIDOREDUCTASE"/>
    <property type="match status" value="1"/>
</dbReference>
<keyword evidence="8" id="KW-1185">Reference proteome</keyword>
<evidence type="ECO:0000256" key="2">
    <source>
        <dbReference type="ARBA" id="ARBA00010790"/>
    </source>
</evidence>
<proteinExistence type="inferred from homology"/>
<gene>
    <name evidence="7" type="ORF">OU415_35890</name>
</gene>
<dbReference type="InterPro" id="IPR000172">
    <property type="entry name" value="GMC_OxRdtase_N"/>
</dbReference>